<feature type="signal peptide" evidence="1">
    <location>
        <begin position="1"/>
        <end position="19"/>
    </location>
</feature>
<evidence type="ECO:0000313" key="3">
    <source>
        <dbReference type="Proteomes" id="UP000075901"/>
    </source>
</evidence>
<dbReference type="VEuPathDB" id="VectorBase:AMAM012062"/>
<evidence type="ECO:0000256" key="1">
    <source>
        <dbReference type="SAM" id="SignalP"/>
    </source>
</evidence>
<proteinExistence type="predicted"/>
<keyword evidence="1" id="KW-0732">Signal</keyword>
<evidence type="ECO:0000313" key="2">
    <source>
        <dbReference type="EnsemblMetazoa" id="AMAM012062-PA"/>
    </source>
</evidence>
<keyword evidence="3" id="KW-1185">Reference proteome</keyword>
<dbReference type="AlphaFoldDB" id="A0A182SRP0"/>
<protein>
    <submittedName>
        <fullName evidence="2">Uncharacterized protein</fullName>
    </submittedName>
</protein>
<dbReference type="Proteomes" id="UP000075901">
    <property type="component" value="Unassembled WGS sequence"/>
</dbReference>
<reference evidence="2" key="2">
    <citation type="submission" date="2020-05" db="UniProtKB">
        <authorList>
            <consortium name="EnsemblMetazoa"/>
        </authorList>
    </citation>
    <scope>IDENTIFICATION</scope>
    <source>
        <strain evidence="2">maculatus3</strain>
    </source>
</reference>
<dbReference type="EnsemblMetazoa" id="AMAM012062-RA">
    <property type="protein sequence ID" value="AMAM012062-PA"/>
    <property type="gene ID" value="AMAM012062"/>
</dbReference>
<sequence>MKLASIVVVLAMVAVGVSARPRPNADLREKLQQYLAMVPEDIRAELETAIRNREQPSAAFFDKVREQLLVQLQENQRFREFAEQKYNQFLGMLTPELREEVGSLLENWISTGDVPHADEELRTKLQQHFQQLKQSHVEQFLARLSPALREQVQAALANQAQQGRPHLNHDLRDAIRQHFQKLKEPQML</sequence>
<accession>A0A182SRP0</accession>
<reference evidence="3" key="1">
    <citation type="submission" date="2013-09" db="EMBL/GenBank/DDBJ databases">
        <title>The Genome Sequence of Anopheles maculatus species B.</title>
        <authorList>
            <consortium name="The Broad Institute Genomics Platform"/>
            <person name="Neafsey D.E."/>
            <person name="Besansky N."/>
            <person name="Howell P."/>
            <person name="Walton C."/>
            <person name="Young S.K."/>
            <person name="Zeng Q."/>
            <person name="Gargeya S."/>
            <person name="Fitzgerald M."/>
            <person name="Haas B."/>
            <person name="Abouelleil A."/>
            <person name="Allen A.W."/>
            <person name="Alvarado L."/>
            <person name="Arachchi H.M."/>
            <person name="Berlin A.M."/>
            <person name="Chapman S.B."/>
            <person name="Gainer-Dewar J."/>
            <person name="Goldberg J."/>
            <person name="Griggs A."/>
            <person name="Gujja S."/>
            <person name="Hansen M."/>
            <person name="Howarth C."/>
            <person name="Imamovic A."/>
            <person name="Ireland A."/>
            <person name="Larimer J."/>
            <person name="McCowan C."/>
            <person name="Murphy C."/>
            <person name="Pearson M."/>
            <person name="Poon T.W."/>
            <person name="Priest M."/>
            <person name="Roberts A."/>
            <person name="Saif S."/>
            <person name="Shea T."/>
            <person name="Sisk P."/>
            <person name="Sykes S."/>
            <person name="Wortman J."/>
            <person name="Nusbaum C."/>
            <person name="Birren B."/>
        </authorList>
    </citation>
    <scope>NUCLEOTIDE SEQUENCE [LARGE SCALE GENOMIC DNA]</scope>
    <source>
        <strain evidence="3">maculatus3</strain>
    </source>
</reference>
<feature type="chain" id="PRO_5008136054" evidence="1">
    <location>
        <begin position="20"/>
        <end position="188"/>
    </location>
</feature>
<organism evidence="2 3">
    <name type="scientific">Anopheles maculatus</name>
    <dbReference type="NCBI Taxonomy" id="74869"/>
    <lineage>
        <taxon>Eukaryota</taxon>
        <taxon>Metazoa</taxon>
        <taxon>Ecdysozoa</taxon>
        <taxon>Arthropoda</taxon>
        <taxon>Hexapoda</taxon>
        <taxon>Insecta</taxon>
        <taxon>Pterygota</taxon>
        <taxon>Neoptera</taxon>
        <taxon>Endopterygota</taxon>
        <taxon>Diptera</taxon>
        <taxon>Nematocera</taxon>
        <taxon>Culicoidea</taxon>
        <taxon>Culicidae</taxon>
        <taxon>Anophelinae</taxon>
        <taxon>Anopheles</taxon>
        <taxon>Anopheles maculatus group</taxon>
    </lineage>
</organism>
<name>A0A182SRP0_9DIPT</name>